<evidence type="ECO:0000313" key="1">
    <source>
        <dbReference type="EMBL" id="GLH73954.1"/>
    </source>
</evidence>
<evidence type="ECO:0008006" key="3">
    <source>
        <dbReference type="Google" id="ProtNLM"/>
    </source>
</evidence>
<name>A0ABQ5QH91_9BACT</name>
<protein>
    <recommendedName>
        <fullName evidence="3">2-oxoacid dehydrogenase acyltransferase catalytic domain-containing protein</fullName>
    </recommendedName>
</protein>
<proteinExistence type="predicted"/>
<sequence>MPLFKRPDGDLVRDEDPVRGIMPYLMRGRNESCVYHETVYRIAATRVWLKAYNRAHRPRATLFHLVAYACAVALETRPRLNRFVSGGRLYQRRGVSLSFVAKTTFTEEGADATVKLAAPAGEAFPAFSARISAQVDEARSTERDVDKEVALVMRLPGPMVRLFVGLARCLDHWNLFPGFMIRDDPMFASLFLANLGSVGVSDAYHHLYEYGNVSIFGAVSAPRRAAFATRHGVESEEALSVRWTFDERIDDAFSCARSLALVQKILEDPGRWLGPPEGTPTWLGSEADARIP</sequence>
<keyword evidence="2" id="KW-1185">Reference proteome</keyword>
<gene>
    <name evidence="1" type="ORF">GETHLI_24560</name>
</gene>
<evidence type="ECO:0000313" key="2">
    <source>
        <dbReference type="Proteomes" id="UP001165069"/>
    </source>
</evidence>
<dbReference type="EMBL" id="BSDE01000004">
    <property type="protein sequence ID" value="GLH73954.1"/>
    <property type="molecule type" value="Genomic_DNA"/>
</dbReference>
<dbReference type="InterPro" id="IPR023213">
    <property type="entry name" value="CAT-like_dom_sf"/>
</dbReference>
<reference evidence="1 2" key="1">
    <citation type="journal article" date="2023" name="Antonie Van Leeuwenhoek">
        <title>Mesoterricola silvestris gen. nov., sp. nov., Mesoterricola sediminis sp. nov., Geothrix oryzae sp. nov., Geothrix edaphica sp. nov., Geothrix rubra sp. nov., and Geothrix limicola sp. nov., six novel members of Acidobacteriota isolated from soils.</title>
        <authorList>
            <person name="Itoh H."/>
            <person name="Sugisawa Y."/>
            <person name="Mise K."/>
            <person name="Xu Z."/>
            <person name="Kuniyasu M."/>
            <person name="Ushijima N."/>
            <person name="Kawano K."/>
            <person name="Kobayashi E."/>
            <person name="Shiratori Y."/>
            <person name="Masuda Y."/>
            <person name="Senoo K."/>
        </authorList>
    </citation>
    <scope>NUCLEOTIDE SEQUENCE [LARGE SCALE GENOMIC DNA]</scope>
    <source>
        <strain evidence="1 2">Red804</strain>
    </source>
</reference>
<dbReference type="RefSeq" id="WP_285575703.1">
    <property type="nucleotide sequence ID" value="NZ_BSDE01000004.1"/>
</dbReference>
<comment type="caution">
    <text evidence="1">The sequence shown here is derived from an EMBL/GenBank/DDBJ whole genome shotgun (WGS) entry which is preliminary data.</text>
</comment>
<organism evidence="1 2">
    <name type="scientific">Geothrix limicola</name>
    <dbReference type="NCBI Taxonomy" id="2927978"/>
    <lineage>
        <taxon>Bacteria</taxon>
        <taxon>Pseudomonadati</taxon>
        <taxon>Acidobacteriota</taxon>
        <taxon>Holophagae</taxon>
        <taxon>Holophagales</taxon>
        <taxon>Holophagaceae</taxon>
        <taxon>Geothrix</taxon>
    </lineage>
</organism>
<dbReference type="SUPFAM" id="SSF52777">
    <property type="entry name" value="CoA-dependent acyltransferases"/>
    <property type="match status" value="1"/>
</dbReference>
<dbReference type="Proteomes" id="UP001165069">
    <property type="component" value="Unassembled WGS sequence"/>
</dbReference>
<accession>A0ABQ5QH91</accession>
<dbReference type="Gene3D" id="3.30.559.10">
    <property type="entry name" value="Chloramphenicol acetyltransferase-like domain"/>
    <property type="match status" value="1"/>
</dbReference>